<keyword evidence="4" id="KW-1185">Reference proteome</keyword>
<feature type="signal peptide" evidence="1">
    <location>
        <begin position="1"/>
        <end position="20"/>
    </location>
</feature>
<keyword evidence="3" id="KW-0378">Hydrolase</keyword>
<keyword evidence="3" id="KW-0031">Aminopeptidase</keyword>
<proteinExistence type="predicted"/>
<comment type="caution">
    <text evidence="3">The sequence shown here is derived from an EMBL/GenBank/DDBJ whole genome shotgun (WGS) entry which is preliminary data.</text>
</comment>
<gene>
    <name evidence="3" type="ORF">LPC04_07730</name>
</gene>
<dbReference type="Pfam" id="PF02129">
    <property type="entry name" value="Peptidase_S15"/>
    <property type="match status" value="1"/>
</dbReference>
<sequence length="326" mass="33151">MRVAACLLLALACVAGGARAHALPAWADAGRSAVIPVREASGEVERMQVTWFLPPGPGPFPVVLFSHGRDLSAANRASLAVGVSRAQLVFWLARGVAVVAPVRPGYGASSGGDLEGTGVRVDDAGRCVGQADFGRSTVAALRAVDATLRWLQGQPWADAGQVVLVGQSVGGLVSVAAGAYSPPGVVGVVNFAGGAGGNSERAPGASCAPEQLESLFADYGRSTTVPSLWVYALNDQFWGASVPRAWHAAFARGGSPAAFVQTPALPDGDGHGLSRHAPALWAPAVDEFLARLGGPWNAATLPRPVLQLDAGDACLSIGSAPCAAPR</sequence>
<evidence type="ECO:0000259" key="2">
    <source>
        <dbReference type="Pfam" id="PF02129"/>
    </source>
</evidence>
<evidence type="ECO:0000256" key="1">
    <source>
        <dbReference type="SAM" id="SignalP"/>
    </source>
</evidence>
<name>A0A9X2C228_9BURK</name>
<organism evidence="3 4">
    <name type="scientific">Scleromatobacter humisilvae</name>
    <dbReference type="NCBI Taxonomy" id="2897159"/>
    <lineage>
        <taxon>Bacteria</taxon>
        <taxon>Pseudomonadati</taxon>
        <taxon>Pseudomonadota</taxon>
        <taxon>Betaproteobacteria</taxon>
        <taxon>Burkholderiales</taxon>
        <taxon>Sphaerotilaceae</taxon>
        <taxon>Scleromatobacter</taxon>
    </lineage>
</organism>
<evidence type="ECO:0000313" key="3">
    <source>
        <dbReference type="EMBL" id="MCK9685595.1"/>
    </source>
</evidence>
<dbReference type="Gene3D" id="3.40.50.1820">
    <property type="entry name" value="alpha/beta hydrolase"/>
    <property type="match status" value="1"/>
</dbReference>
<evidence type="ECO:0000313" key="4">
    <source>
        <dbReference type="Proteomes" id="UP001139353"/>
    </source>
</evidence>
<dbReference type="SUPFAM" id="SSF53474">
    <property type="entry name" value="alpha/beta-Hydrolases"/>
    <property type="match status" value="1"/>
</dbReference>
<dbReference type="InterPro" id="IPR000383">
    <property type="entry name" value="Xaa-Pro-like_dom"/>
</dbReference>
<accession>A0A9X2C228</accession>
<dbReference type="EMBL" id="JAJLJH010000001">
    <property type="protein sequence ID" value="MCK9685595.1"/>
    <property type="molecule type" value="Genomic_DNA"/>
</dbReference>
<reference evidence="3" key="1">
    <citation type="submission" date="2021-11" db="EMBL/GenBank/DDBJ databases">
        <title>BS-T2-15 a new species belonging to the Comamonadaceae family isolated from the soil of a French oak forest.</title>
        <authorList>
            <person name="Mieszkin S."/>
            <person name="Alain K."/>
        </authorList>
    </citation>
    <scope>NUCLEOTIDE SEQUENCE</scope>
    <source>
        <strain evidence="3">BS-T2-15</strain>
    </source>
</reference>
<feature type="chain" id="PRO_5040796515" evidence="1">
    <location>
        <begin position="21"/>
        <end position="326"/>
    </location>
</feature>
<keyword evidence="3" id="KW-0645">Protease</keyword>
<protein>
    <submittedName>
        <fullName evidence="3">Dipeptidyl aminopeptidase</fullName>
    </submittedName>
</protein>
<dbReference type="AlphaFoldDB" id="A0A9X2C228"/>
<dbReference type="GO" id="GO:0004177">
    <property type="term" value="F:aminopeptidase activity"/>
    <property type="evidence" value="ECO:0007669"/>
    <property type="project" value="UniProtKB-KW"/>
</dbReference>
<dbReference type="Proteomes" id="UP001139353">
    <property type="component" value="Unassembled WGS sequence"/>
</dbReference>
<feature type="domain" description="Xaa-Pro dipeptidyl-peptidase-like" evidence="2">
    <location>
        <begin position="46"/>
        <end position="209"/>
    </location>
</feature>
<dbReference type="RefSeq" id="WP_275681593.1">
    <property type="nucleotide sequence ID" value="NZ_JAJLJH010000001.1"/>
</dbReference>
<dbReference type="InterPro" id="IPR029058">
    <property type="entry name" value="AB_hydrolase_fold"/>
</dbReference>
<keyword evidence="1" id="KW-0732">Signal</keyword>